<dbReference type="CDD" id="cd07377">
    <property type="entry name" value="WHTH_GntR"/>
    <property type="match status" value="1"/>
</dbReference>
<keyword evidence="3" id="KW-0032">Aminotransferase</keyword>
<dbReference type="PANTHER" id="PTHR46577:SF1">
    <property type="entry name" value="HTH-TYPE TRANSCRIPTIONAL REGULATORY PROTEIN GABR"/>
    <property type="match status" value="1"/>
</dbReference>
<dbReference type="AlphaFoldDB" id="A0A0M0G684"/>
<keyword evidence="3" id="KW-0808">Transferase</keyword>
<keyword evidence="7" id="KW-0804">Transcription</keyword>
<dbReference type="SUPFAM" id="SSF53383">
    <property type="entry name" value="PLP-dependent transferases"/>
    <property type="match status" value="1"/>
</dbReference>
<dbReference type="InterPro" id="IPR000524">
    <property type="entry name" value="Tscrpt_reg_HTH_GntR"/>
</dbReference>
<evidence type="ECO:0000256" key="4">
    <source>
        <dbReference type="ARBA" id="ARBA00022898"/>
    </source>
</evidence>
<dbReference type="PROSITE" id="PS50949">
    <property type="entry name" value="HTH_GNTR"/>
    <property type="match status" value="1"/>
</dbReference>
<dbReference type="EMBL" id="LGUE01000004">
    <property type="protein sequence ID" value="KON85037.1"/>
    <property type="molecule type" value="Genomic_DNA"/>
</dbReference>
<evidence type="ECO:0000313" key="10">
    <source>
        <dbReference type="Proteomes" id="UP000037405"/>
    </source>
</evidence>
<dbReference type="GO" id="GO:0003677">
    <property type="term" value="F:DNA binding"/>
    <property type="evidence" value="ECO:0007669"/>
    <property type="project" value="UniProtKB-KW"/>
</dbReference>
<dbReference type="Gene3D" id="3.40.640.10">
    <property type="entry name" value="Type I PLP-dependent aspartate aminotransferase-like (Major domain)"/>
    <property type="match status" value="1"/>
</dbReference>
<name>A0A0M0G684_9BACI</name>
<dbReference type="Pfam" id="PF00155">
    <property type="entry name" value="Aminotran_1_2"/>
    <property type="match status" value="1"/>
</dbReference>
<evidence type="ECO:0000256" key="2">
    <source>
        <dbReference type="ARBA" id="ARBA00005384"/>
    </source>
</evidence>
<dbReference type="InterPro" id="IPR051446">
    <property type="entry name" value="HTH_trans_reg/aminotransferase"/>
</dbReference>
<dbReference type="SUPFAM" id="SSF46785">
    <property type="entry name" value="Winged helix' DNA-binding domain"/>
    <property type="match status" value="1"/>
</dbReference>
<dbReference type="Proteomes" id="UP000037405">
    <property type="component" value="Unassembled WGS sequence"/>
</dbReference>
<evidence type="ECO:0000256" key="1">
    <source>
        <dbReference type="ARBA" id="ARBA00001933"/>
    </source>
</evidence>
<dbReference type="InterPro" id="IPR015424">
    <property type="entry name" value="PyrdxlP-dep_Trfase"/>
</dbReference>
<evidence type="ECO:0000256" key="3">
    <source>
        <dbReference type="ARBA" id="ARBA00022576"/>
    </source>
</evidence>
<keyword evidence="10" id="KW-1185">Reference proteome</keyword>
<organism evidence="9 10">
    <name type="scientific">Rossellomorea marisflavi</name>
    <dbReference type="NCBI Taxonomy" id="189381"/>
    <lineage>
        <taxon>Bacteria</taxon>
        <taxon>Bacillati</taxon>
        <taxon>Bacillota</taxon>
        <taxon>Bacilli</taxon>
        <taxon>Bacillales</taxon>
        <taxon>Bacillaceae</taxon>
        <taxon>Rossellomorea</taxon>
    </lineage>
</organism>
<dbReference type="GO" id="GO:0008483">
    <property type="term" value="F:transaminase activity"/>
    <property type="evidence" value="ECO:0007669"/>
    <property type="project" value="UniProtKB-KW"/>
</dbReference>
<sequence>MAELIFPIDRNSQIPMYHQVYQYIRTQIASGKLPHGTRLPSIRELARQLGVSRNTTQLAYDQLLSEGYLRSEHKKGFFVEAKISDSVFAYERTPDTADPVVPTNRHHIDFRTGTVDQDSFPLAKWRRHSNKIMNDPSLYSYGDKQGDTELRRELENYLFQSRGVQASADQIIIGAGTKSLLLMLLLMLRSHHVIAVEDPGYDLSRKLFILMGFEVHPTPVTSSGIHTEELRQSPATLLYTTPTHHYPTGVTMPVNQRLDLLRSAHEVDGYIIEDDYDSEFRYIHQPVPSLQSMDHSGRTIFMGTFSKALLPSIRISYMVLPPSLLALYRENAGLFEQSASPIHQKTLARFMKDGHWYPHLRKLKALYRNRMNILVRELRQAFQTDIYIKGEHSGIFVVVEVKTDQTEVELIEKASNHGVGVYGCSKYFVEAQPRYPHLQLGLGKLTEEEIVEGVARLSRAWERPPE</sequence>
<evidence type="ECO:0000313" key="9">
    <source>
        <dbReference type="EMBL" id="KON85037.1"/>
    </source>
</evidence>
<protein>
    <submittedName>
        <fullName evidence="9">GntR family transcriptional regulator</fullName>
    </submittedName>
</protein>
<dbReference type="InterPro" id="IPR036388">
    <property type="entry name" value="WH-like_DNA-bd_sf"/>
</dbReference>
<accession>A0A0M0G684</accession>
<dbReference type="GO" id="GO:0003700">
    <property type="term" value="F:DNA-binding transcription factor activity"/>
    <property type="evidence" value="ECO:0007669"/>
    <property type="project" value="InterPro"/>
</dbReference>
<reference evidence="10" key="1">
    <citation type="submission" date="2015-07" db="EMBL/GenBank/DDBJ databases">
        <title>Fjat-14235 jcm11544.</title>
        <authorList>
            <person name="Liu B."/>
            <person name="Wang J."/>
            <person name="Zhu Y."/>
            <person name="Liu G."/>
            <person name="Chen Q."/>
            <person name="Chen Z."/>
            <person name="Lan J."/>
            <person name="Che J."/>
            <person name="Ge C."/>
            <person name="Shi H."/>
            <person name="Pan Z."/>
            <person name="Liu X."/>
        </authorList>
    </citation>
    <scope>NUCLEOTIDE SEQUENCE [LARGE SCALE GENOMIC DNA]</scope>
    <source>
        <strain evidence="10">JCM 11544</strain>
    </source>
</reference>
<comment type="caution">
    <text evidence="9">The sequence shown here is derived from an EMBL/GenBank/DDBJ whole genome shotgun (WGS) entry which is preliminary data.</text>
</comment>
<keyword evidence="5" id="KW-0805">Transcription regulation</keyword>
<dbReference type="InterPro" id="IPR004839">
    <property type="entry name" value="Aminotransferase_I/II_large"/>
</dbReference>
<evidence type="ECO:0000256" key="6">
    <source>
        <dbReference type="ARBA" id="ARBA00023125"/>
    </source>
</evidence>
<gene>
    <name evidence="9" type="ORF">AF331_13690</name>
</gene>
<dbReference type="GO" id="GO:0030170">
    <property type="term" value="F:pyridoxal phosphate binding"/>
    <property type="evidence" value="ECO:0007669"/>
    <property type="project" value="InterPro"/>
</dbReference>
<keyword evidence="6" id="KW-0238">DNA-binding</keyword>
<dbReference type="Pfam" id="PF00392">
    <property type="entry name" value="GntR"/>
    <property type="match status" value="1"/>
</dbReference>
<dbReference type="RefSeq" id="WP_053428638.1">
    <property type="nucleotide sequence ID" value="NZ_LGUE01000004.1"/>
</dbReference>
<dbReference type="PANTHER" id="PTHR46577">
    <property type="entry name" value="HTH-TYPE TRANSCRIPTIONAL REGULATORY PROTEIN GABR"/>
    <property type="match status" value="1"/>
</dbReference>
<dbReference type="SMART" id="SM00345">
    <property type="entry name" value="HTH_GNTR"/>
    <property type="match status" value="1"/>
</dbReference>
<keyword evidence="4" id="KW-0663">Pyridoxal phosphate</keyword>
<dbReference type="CDD" id="cd00609">
    <property type="entry name" value="AAT_like"/>
    <property type="match status" value="1"/>
</dbReference>
<proteinExistence type="inferred from homology"/>
<dbReference type="PATRIC" id="fig|189381.12.peg.2801"/>
<evidence type="ECO:0000256" key="7">
    <source>
        <dbReference type="ARBA" id="ARBA00023163"/>
    </source>
</evidence>
<comment type="cofactor">
    <cofactor evidence="1">
        <name>pyridoxal 5'-phosphate</name>
        <dbReference type="ChEBI" id="CHEBI:597326"/>
    </cofactor>
</comment>
<comment type="similarity">
    <text evidence="2">In the C-terminal section; belongs to the class-I pyridoxal-phosphate-dependent aminotransferase family.</text>
</comment>
<dbReference type="STRING" id="189381.GCA_900166615_01182"/>
<evidence type="ECO:0000256" key="5">
    <source>
        <dbReference type="ARBA" id="ARBA00023015"/>
    </source>
</evidence>
<dbReference type="OrthoDB" id="9808770at2"/>
<evidence type="ECO:0000259" key="8">
    <source>
        <dbReference type="PROSITE" id="PS50949"/>
    </source>
</evidence>
<dbReference type="Gene3D" id="1.10.10.10">
    <property type="entry name" value="Winged helix-like DNA-binding domain superfamily/Winged helix DNA-binding domain"/>
    <property type="match status" value="1"/>
</dbReference>
<feature type="domain" description="HTH gntR-type" evidence="8">
    <location>
        <begin position="14"/>
        <end position="82"/>
    </location>
</feature>
<dbReference type="PRINTS" id="PR00035">
    <property type="entry name" value="HTHGNTR"/>
</dbReference>
<dbReference type="InterPro" id="IPR036390">
    <property type="entry name" value="WH_DNA-bd_sf"/>
</dbReference>
<dbReference type="InterPro" id="IPR015421">
    <property type="entry name" value="PyrdxlP-dep_Trfase_major"/>
</dbReference>